<evidence type="ECO:0000313" key="1">
    <source>
        <dbReference type="EMBL" id="GIF78211.1"/>
    </source>
</evidence>
<reference evidence="1 2" key="1">
    <citation type="submission" date="2021-01" db="EMBL/GenBank/DDBJ databases">
        <title>Whole genome shotgun sequence of Asanoa siamensis NBRC 107932.</title>
        <authorList>
            <person name="Komaki H."/>
            <person name="Tamura T."/>
        </authorList>
    </citation>
    <scope>NUCLEOTIDE SEQUENCE [LARGE SCALE GENOMIC DNA]</scope>
    <source>
        <strain evidence="1 2">NBRC 107932</strain>
    </source>
</reference>
<comment type="caution">
    <text evidence="1">The sequence shown here is derived from an EMBL/GenBank/DDBJ whole genome shotgun (WGS) entry which is preliminary data.</text>
</comment>
<evidence type="ECO:0000313" key="2">
    <source>
        <dbReference type="Proteomes" id="UP000604117"/>
    </source>
</evidence>
<dbReference type="Proteomes" id="UP000604117">
    <property type="component" value="Unassembled WGS sequence"/>
</dbReference>
<accession>A0ABQ4D3U6</accession>
<organism evidence="1 2">
    <name type="scientific">Asanoa siamensis</name>
    <dbReference type="NCBI Taxonomy" id="926357"/>
    <lineage>
        <taxon>Bacteria</taxon>
        <taxon>Bacillati</taxon>
        <taxon>Actinomycetota</taxon>
        <taxon>Actinomycetes</taxon>
        <taxon>Micromonosporales</taxon>
        <taxon>Micromonosporaceae</taxon>
        <taxon>Asanoa</taxon>
    </lineage>
</organism>
<keyword evidence="2" id="KW-1185">Reference proteome</keyword>
<sequence>MASLGQRASQRDERSAFDQLSNHMSRLRVTLLEGREVTEQVRQLFVRWNRHIVGRRPEEIAQYLPGLIRDSGRAARDLFHLTRTAASPPGLPH</sequence>
<protein>
    <submittedName>
        <fullName evidence="1">Uncharacterized protein</fullName>
    </submittedName>
</protein>
<name>A0ABQ4D3U6_9ACTN</name>
<gene>
    <name evidence="1" type="ORF">Asi02nite_77290</name>
</gene>
<proteinExistence type="predicted"/>
<dbReference type="EMBL" id="BONE01000124">
    <property type="protein sequence ID" value="GIF78211.1"/>
    <property type="molecule type" value="Genomic_DNA"/>
</dbReference>